<dbReference type="RefSeq" id="WP_006971930.1">
    <property type="nucleotide sequence ID" value="NZ_ABCS01000025.1"/>
</dbReference>
<comment type="caution">
    <text evidence="3">The sequence shown here is derived from an EMBL/GenBank/DDBJ whole genome shotgun (WGS) entry which is preliminary data.</text>
</comment>
<dbReference type="EMBL" id="ABCS01000025">
    <property type="protein sequence ID" value="EDM78874.1"/>
    <property type="molecule type" value="Genomic_DNA"/>
</dbReference>
<gene>
    <name evidence="3" type="ORF">PPSIR1_03358</name>
</gene>
<keyword evidence="4" id="KW-1185">Reference proteome</keyword>
<organism evidence="3 4">
    <name type="scientific">Plesiocystis pacifica SIR-1</name>
    <dbReference type="NCBI Taxonomy" id="391625"/>
    <lineage>
        <taxon>Bacteria</taxon>
        <taxon>Pseudomonadati</taxon>
        <taxon>Myxococcota</taxon>
        <taxon>Polyangia</taxon>
        <taxon>Nannocystales</taxon>
        <taxon>Nannocystaceae</taxon>
        <taxon>Plesiocystis</taxon>
    </lineage>
</organism>
<dbReference type="PROSITE" id="PS50222">
    <property type="entry name" value="EF_HAND_2"/>
    <property type="match status" value="1"/>
</dbReference>
<evidence type="ECO:0000256" key="1">
    <source>
        <dbReference type="ARBA" id="ARBA00022837"/>
    </source>
</evidence>
<keyword evidence="1" id="KW-0106">Calcium</keyword>
<name>A6G5D1_9BACT</name>
<protein>
    <recommendedName>
        <fullName evidence="2">EF-hand domain-containing protein</fullName>
    </recommendedName>
</protein>
<feature type="domain" description="EF-hand" evidence="2">
    <location>
        <begin position="16"/>
        <end position="52"/>
    </location>
</feature>
<dbReference type="PANTHER" id="PTHR19972">
    <property type="entry name" value="CALBINDIN"/>
    <property type="match status" value="1"/>
</dbReference>
<evidence type="ECO:0000313" key="3">
    <source>
        <dbReference type="EMBL" id="EDM78874.1"/>
    </source>
</evidence>
<dbReference type="STRING" id="391625.PPSIR1_03358"/>
<evidence type="ECO:0000313" key="4">
    <source>
        <dbReference type="Proteomes" id="UP000005801"/>
    </source>
</evidence>
<dbReference type="Pfam" id="PF13499">
    <property type="entry name" value="EF-hand_7"/>
    <property type="match status" value="1"/>
</dbReference>
<sequence>MANSNFLERYAGLQKLSREDLDAVWKHYDADGSGFIEVGPELERFLGDLLSAGGMEASEREVAEFIEGVLEMFDLDANAKLDFKEVEELLNG</sequence>
<dbReference type="InterPro" id="IPR002048">
    <property type="entry name" value="EF_hand_dom"/>
</dbReference>
<dbReference type="GO" id="GO:0051480">
    <property type="term" value="P:regulation of cytosolic calcium ion concentration"/>
    <property type="evidence" value="ECO:0007669"/>
    <property type="project" value="TreeGrafter"/>
</dbReference>
<evidence type="ECO:0000259" key="2">
    <source>
        <dbReference type="PROSITE" id="PS50222"/>
    </source>
</evidence>
<dbReference type="AlphaFoldDB" id="A6G5D1"/>
<proteinExistence type="predicted"/>
<dbReference type="GO" id="GO:0005509">
    <property type="term" value="F:calcium ion binding"/>
    <property type="evidence" value="ECO:0007669"/>
    <property type="project" value="InterPro"/>
</dbReference>
<dbReference type="InterPro" id="IPR011992">
    <property type="entry name" value="EF-hand-dom_pair"/>
</dbReference>
<accession>A6G5D1</accession>
<dbReference type="Proteomes" id="UP000005801">
    <property type="component" value="Unassembled WGS sequence"/>
</dbReference>
<dbReference type="Gene3D" id="1.10.238.10">
    <property type="entry name" value="EF-hand"/>
    <property type="match status" value="1"/>
</dbReference>
<dbReference type="PANTHER" id="PTHR19972:SF10">
    <property type="entry name" value="CALBINDIN-32"/>
    <property type="match status" value="1"/>
</dbReference>
<dbReference type="GO" id="GO:0005829">
    <property type="term" value="C:cytosol"/>
    <property type="evidence" value="ECO:0007669"/>
    <property type="project" value="TreeGrafter"/>
</dbReference>
<dbReference type="InterPro" id="IPR051001">
    <property type="entry name" value="Calbindin_Ca-bind"/>
</dbReference>
<dbReference type="SUPFAM" id="SSF47473">
    <property type="entry name" value="EF-hand"/>
    <property type="match status" value="1"/>
</dbReference>
<reference evidence="3 4" key="1">
    <citation type="submission" date="2007-06" db="EMBL/GenBank/DDBJ databases">
        <authorList>
            <person name="Shimkets L."/>
            <person name="Ferriera S."/>
            <person name="Johnson J."/>
            <person name="Kravitz S."/>
            <person name="Beeson K."/>
            <person name="Sutton G."/>
            <person name="Rogers Y.-H."/>
            <person name="Friedman R."/>
            <person name="Frazier M."/>
            <person name="Venter J.C."/>
        </authorList>
    </citation>
    <scope>NUCLEOTIDE SEQUENCE [LARGE SCALE GENOMIC DNA]</scope>
    <source>
        <strain evidence="3 4">SIR-1</strain>
    </source>
</reference>